<sequence length="199" mass="20920">MNGAWVASGPNYGMDYPVASQAFSATGGNTSNIAGVDCYGEFGSRRESTKSVIGTSSTRAIPRRLTLGDTCDARPDSEVDSDFESGKRIADDNSRTFRANEDFSKPRRASEGSSKRPGSVGIGLDEFGGSGIFCSIIGEVGDMSHGAAARTSRPGSARRAMLAKKENAKQHCIVADSIVGTSTSQADIQQHSKKVGPVY</sequence>
<evidence type="ECO:0000256" key="1">
    <source>
        <dbReference type="SAM" id="MobiDB-lite"/>
    </source>
</evidence>
<gene>
    <name evidence="2" type="ORF">PXEA_LOCUS5292</name>
</gene>
<dbReference type="Proteomes" id="UP000784294">
    <property type="component" value="Unassembled WGS sequence"/>
</dbReference>
<organism evidence="2 3">
    <name type="scientific">Protopolystoma xenopodis</name>
    <dbReference type="NCBI Taxonomy" id="117903"/>
    <lineage>
        <taxon>Eukaryota</taxon>
        <taxon>Metazoa</taxon>
        <taxon>Spiralia</taxon>
        <taxon>Lophotrochozoa</taxon>
        <taxon>Platyhelminthes</taxon>
        <taxon>Monogenea</taxon>
        <taxon>Polyopisthocotylea</taxon>
        <taxon>Polystomatidea</taxon>
        <taxon>Polystomatidae</taxon>
        <taxon>Protopolystoma</taxon>
    </lineage>
</organism>
<evidence type="ECO:0000313" key="3">
    <source>
        <dbReference type="Proteomes" id="UP000784294"/>
    </source>
</evidence>
<name>A0A3S5FCD5_9PLAT</name>
<keyword evidence="3" id="KW-1185">Reference proteome</keyword>
<dbReference type="AlphaFoldDB" id="A0A3S5FCD5"/>
<feature type="region of interest" description="Disordered" evidence="1">
    <location>
        <begin position="75"/>
        <end position="121"/>
    </location>
</feature>
<feature type="compositionally biased region" description="Basic and acidic residues" evidence="1">
    <location>
        <begin position="84"/>
        <end position="114"/>
    </location>
</feature>
<proteinExistence type="predicted"/>
<reference evidence="2" key="1">
    <citation type="submission" date="2018-11" db="EMBL/GenBank/DDBJ databases">
        <authorList>
            <consortium name="Pathogen Informatics"/>
        </authorList>
    </citation>
    <scope>NUCLEOTIDE SEQUENCE</scope>
</reference>
<dbReference type="EMBL" id="CAAALY010013056">
    <property type="protein sequence ID" value="VEL11852.1"/>
    <property type="molecule type" value="Genomic_DNA"/>
</dbReference>
<accession>A0A3S5FCD5</accession>
<comment type="caution">
    <text evidence="2">The sequence shown here is derived from an EMBL/GenBank/DDBJ whole genome shotgun (WGS) entry which is preliminary data.</text>
</comment>
<protein>
    <submittedName>
        <fullName evidence="2">Uncharacterized protein</fullName>
    </submittedName>
</protein>
<evidence type="ECO:0000313" key="2">
    <source>
        <dbReference type="EMBL" id="VEL11852.1"/>
    </source>
</evidence>